<dbReference type="AlphaFoldDB" id="A0A1G7MZB8"/>
<feature type="transmembrane region" description="Helical" evidence="1">
    <location>
        <begin position="178"/>
        <end position="202"/>
    </location>
</feature>
<feature type="transmembrane region" description="Helical" evidence="1">
    <location>
        <begin position="88"/>
        <end position="111"/>
    </location>
</feature>
<keyword evidence="1" id="KW-1133">Transmembrane helix</keyword>
<accession>A0A1G7MZB8</accession>
<dbReference type="Proteomes" id="UP000182284">
    <property type="component" value="Unassembled WGS sequence"/>
</dbReference>
<dbReference type="OrthoDB" id="9770040at2"/>
<evidence type="ECO:0000313" key="2">
    <source>
        <dbReference type="EMBL" id="SDF66459.1"/>
    </source>
</evidence>
<keyword evidence="1" id="KW-0472">Membrane</keyword>
<dbReference type="Pfam" id="PF05940">
    <property type="entry name" value="NnrS"/>
    <property type="match status" value="1"/>
</dbReference>
<sequence>MPVSSTEQMRRWTGPALFSYGFRPFFLFGSLWAACAMCLWILVLSGALTLPSRLDPVSWHAHAFLFGYLGAIIAGFLLTAVPNWTGRLPVVGTPLIGVFALWGIGRIAMLFSGLIPFGYAVATDLAFPLVLGAFLLREIVAGRNWRNLPVLLLLMVFTLSDLLFLLEAGRGGNAATGFGMRLGLGSALMMVALIGGRIIPSFTRNWLVKAGHVARPVPPMQRFDKATLALSALALLAWGAAPSHVITALLLAVIGVLHLIRLSRWQGLLTRREPILIVLHMSYLCLPLGALAVSASILWPELLAGPAAVHLWTAGVIGGMTLSVMSRASLGHTGRALQASRGTVAIYVALFAATILRFLAGFVPLTGLYQLSGGFWIVAFLGFAIQYAPMLWSAKRSH</sequence>
<name>A0A1G7MZB8_9RHOB</name>
<feature type="transmembrane region" description="Helical" evidence="1">
    <location>
        <begin position="275"/>
        <end position="299"/>
    </location>
</feature>
<proteinExistence type="predicted"/>
<evidence type="ECO:0000313" key="3">
    <source>
        <dbReference type="Proteomes" id="UP000182284"/>
    </source>
</evidence>
<gene>
    <name evidence="2" type="ORF">SAMN04488117_10681</name>
</gene>
<feature type="transmembrane region" description="Helical" evidence="1">
    <location>
        <begin position="311"/>
        <end position="330"/>
    </location>
</feature>
<dbReference type="InterPro" id="IPR010266">
    <property type="entry name" value="NnrS"/>
</dbReference>
<protein>
    <submittedName>
        <fullName evidence="2">Uncharacterized protein involved in response to NO</fullName>
    </submittedName>
</protein>
<feature type="transmembrane region" description="Helical" evidence="1">
    <location>
        <begin position="342"/>
        <end position="363"/>
    </location>
</feature>
<feature type="transmembrane region" description="Helical" evidence="1">
    <location>
        <begin position="63"/>
        <end position="81"/>
    </location>
</feature>
<dbReference type="EMBL" id="FNBL01000006">
    <property type="protein sequence ID" value="SDF66459.1"/>
    <property type="molecule type" value="Genomic_DNA"/>
</dbReference>
<feature type="transmembrane region" description="Helical" evidence="1">
    <location>
        <begin position="117"/>
        <end position="136"/>
    </location>
</feature>
<feature type="transmembrane region" description="Helical" evidence="1">
    <location>
        <begin position="21"/>
        <end position="43"/>
    </location>
</feature>
<organism evidence="2 3">
    <name type="scientific">Celeribacter baekdonensis</name>
    <dbReference type="NCBI Taxonomy" id="875171"/>
    <lineage>
        <taxon>Bacteria</taxon>
        <taxon>Pseudomonadati</taxon>
        <taxon>Pseudomonadota</taxon>
        <taxon>Alphaproteobacteria</taxon>
        <taxon>Rhodobacterales</taxon>
        <taxon>Roseobacteraceae</taxon>
        <taxon>Celeribacter</taxon>
    </lineage>
</organism>
<dbReference type="RefSeq" id="WP_074645146.1">
    <property type="nucleotide sequence ID" value="NZ_FNBL01000006.1"/>
</dbReference>
<feature type="transmembrane region" description="Helical" evidence="1">
    <location>
        <begin position="375"/>
        <end position="394"/>
    </location>
</feature>
<keyword evidence="1" id="KW-0812">Transmembrane</keyword>
<reference evidence="2 3" key="1">
    <citation type="submission" date="2016-10" db="EMBL/GenBank/DDBJ databases">
        <authorList>
            <person name="de Groot N.N."/>
        </authorList>
    </citation>
    <scope>NUCLEOTIDE SEQUENCE [LARGE SCALE GENOMIC DNA]</scope>
    <source>
        <strain evidence="2 3">DSM 27375</strain>
    </source>
</reference>
<evidence type="ECO:0000256" key="1">
    <source>
        <dbReference type="SAM" id="Phobius"/>
    </source>
</evidence>